<keyword evidence="1" id="KW-0378">Hydrolase</keyword>
<dbReference type="Proteomes" id="UP000054893">
    <property type="component" value="Unassembled WGS sequence"/>
</dbReference>
<dbReference type="Pfam" id="PF04185">
    <property type="entry name" value="Phosphoesterase"/>
    <property type="match status" value="1"/>
</dbReference>
<proteinExistence type="predicted"/>
<dbReference type="GO" id="GO:0009395">
    <property type="term" value="P:phospholipid catabolic process"/>
    <property type="evidence" value="ECO:0007669"/>
    <property type="project" value="TreeGrafter"/>
</dbReference>
<evidence type="ECO:0000313" key="2">
    <source>
        <dbReference type="EMBL" id="SAL30620.1"/>
    </source>
</evidence>
<dbReference type="PANTHER" id="PTHR31956">
    <property type="entry name" value="NON-SPECIFIC PHOSPHOLIPASE C4-RELATED"/>
    <property type="match status" value="1"/>
</dbReference>
<dbReference type="InterPro" id="IPR007312">
    <property type="entry name" value="Phosphoesterase"/>
</dbReference>
<sequence>MANKLAKIDHIVYLMLENRSFDQMLGFLYSDTGNRSPLGHPFDGLTGNESNPDDTGREIAVYGIKASDPNPYLMPGADPGEGFYNTNYQLFSTDDPASDAVPDNRGFVLNFKSAIASDLAKHYKDSLPGTTPSQIMGMYTPDLLPVLSGLARGYAVCDAWFASAPTMTMPNRAFALAGTSQGHLDDHVKIFTCPSIFGRMSDLGDAKADWAIFGYNRDPLTRHDFPDVQHADESHFGHFRDFQALAASGKLPAFTFLEPSWDATGNSQHPNYDVAAGEQLIHDTYYALRNGRAWRSTLLVITYDEHGGNYDHVAPPSNATPPGDGTVGEYGFDFTRFGLRVPAVLVSPLIEAGTVFRAPKGKTIDHTSVLATIHERWSTKPLTKRDAAAPSLGDVLTLAKLRDDDPLANVTVPVSSPHHQNASTPSRLDRLQAARVAALPVRNEKGHYDVEPDPLPASSADLTNFIRDRSAAWSQHIQRQRSRRGGRH</sequence>
<dbReference type="InterPro" id="IPR017850">
    <property type="entry name" value="Alkaline_phosphatase_core_sf"/>
</dbReference>
<evidence type="ECO:0000313" key="3">
    <source>
        <dbReference type="Proteomes" id="UP000054893"/>
    </source>
</evidence>
<dbReference type="Gene3D" id="3.40.720.10">
    <property type="entry name" value="Alkaline Phosphatase, subunit A"/>
    <property type="match status" value="2"/>
</dbReference>
<dbReference type="EMBL" id="FCOC02000006">
    <property type="protein sequence ID" value="SAL30620.1"/>
    <property type="molecule type" value="Genomic_DNA"/>
</dbReference>
<accession>A0A158GGS5</accession>
<organism evidence="2 3">
    <name type="scientific">Caballeronia sordidicola</name>
    <name type="common">Burkholderia sordidicola</name>
    <dbReference type="NCBI Taxonomy" id="196367"/>
    <lineage>
        <taxon>Bacteria</taxon>
        <taxon>Pseudomonadati</taxon>
        <taxon>Pseudomonadota</taxon>
        <taxon>Betaproteobacteria</taxon>
        <taxon>Burkholderiales</taxon>
        <taxon>Burkholderiaceae</taxon>
        <taxon>Caballeronia</taxon>
    </lineage>
</organism>
<evidence type="ECO:0000256" key="1">
    <source>
        <dbReference type="ARBA" id="ARBA00022801"/>
    </source>
</evidence>
<name>A0A158GGS5_CABSO</name>
<dbReference type="AlphaFoldDB" id="A0A158GGS5"/>
<protein>
    <submittedName>
        <fullName evidence="2">Phospholipase</fullName>
    </submittedName>
</protein>
<reference evidence="2 3" key="1">
    <citation type="submission" date="2016-01" db="EMBL/GenBank/DDBJ databases">
        <authorList>
            <person name="Oliw E.H."/>
        </authorList>
    </citation>
    <scope>NUCLEOTIDE SEQUENCE [LARGE SCALE GENOMIC DNA]</scope>
    <source>
        <strain evidence="2">LMG 22029</strain>
    </source>
</reference>
<dbReference type="GO" id="GO:0042578">
    <property type="term" value="F:phosphoric ester hydrolase activity"/>
    <property type="evidence" value="ECO:0007669"/>
    <property type="project" value="UniProtKB-ARBA"/>
</dbReference>
<dbReference type="PANTHER" id="PTHR31956:SF1">
    <property type="entry name" value="NON-SPECIFIC PHOSPHOLIPASE C1"/>
    <property type="match status" value="1"/>
</dbReference>
<gene>
    <name evidence="2" type="ORF">AWB64_02720</name>
</gene>
<dbReference type="OrthoDB" id="980947at2"/>
<dbReference type="RefSeq" id="WP_060819693.1">
    <property type="nucleotide sequence ID" value="NZ_FCOC02000006.1"/>
</dbReference>